<feature type="transmembrane region" description="Helical" evidence="14">
    <location>
        <begin position="285"/>
        <end position="306"/>
    </location>
</feature>
<evidence type="ECO:0000256" key="2">
    <source>
        <dbReference type="ARBA" id="ARBA00006434"/>
    </source>
</evidence>
<feature type="transmembrane region" description="Helical" evidence="14">
    <location>
        <begin position="201"/>
        <end position="220"/>
    </location>
</feature>
<evidence type="ECO:0000256" key="8">
    <source>
        <dbReference type="ARBA" id="ARBA00023053"/>
    </source>
</evidence>
<evidence type="ECO:0000256" key="13">
    <source>
        <dbReference type="SAM" id="MobiDB-lite"/>
    </source>
</evidence>
<organism evidence="15 16">
    <name type="scientific">Victivallis lenta</name>
    <dbReference type="NCBI Taxonomy" id="2606640"/>
    <lineage>
        <taxon>Bacteria</taxon>
        <taxon>Pseudomonadati</taxon>
        <taxon>Lentisphaerota</taxon>
        <taxon>Lentisphaeria</taxon>
        <taxon>Victivallales</taxon>
        <taxon>Victivallaceae</taxon>
        <taxon>Victivallis</taxon>
    </lineage>
</organism>
<feature type="transmembrane region" description="Helical" evidence="14">
    <location>
        <begin position="158"/>
        <end position="181"/>
    </location>
</feature>
<dbReference type="AlphaFoldDB" id="A0A844G534"/>
<dbReference type="InterPro" id="IPR050277">
    <property type="entry name" value="Sodium:Solute_Symporter"/>
</dbReference>
<feature type="transmembrane region" description="Helical" evidence="14">
    <location>
        <begin position="640"/>
        <end position="661"/>
    </location>
</feature>
<comment type="caution">
    <text evidence="15">The sequence shown here is derived from an EMBL/GenBank/DDBJ whole genome shotgun (WGS) entry which is preliminary data.</text>
</comment>
<keyword evidence="8" id="KW-0915">Sodium</keyword>
<feature type="transmembrane region" description="Helical" evidence="14">
    <location>
        <begin position="599"/>
        <end position="620"/>
    </location>
</feature>
<keyword evidence="3" id="KW-0813">Transport</keyword>
<evidence type="ECO:0000256" key="3">
    <source>
        <dbReference type="ARBA" id="ARBA00022448"/>
    </source>
</evidence>
<evidence type="ECO:0008006" key="17">
    <source>
        <dbReference type="Google" id="ProtNLM"/>
    </source>
</evidence>
<keyword evidence="5 14" id="KW-0812">Transmembrane</keyword>
<dbReference type="EMBL" id="VUNS01000025">
    <property type="protein sequence ID" value="MST98897.1"/>
    <property type="molecule type" value="Genomic_DNA"/>
</dbReference>
<keyword evidence="16" id="KW-1185">Reference proteome</keyword>
<keyword evidence="7 14" id="KW-1133">Transmembrane helix</keyword>
<comment type="catalytic activity">
    <reaction evidence="12">
        <text>L-proline(in) + Na(+)(in) = L-proline(out) + Na(+)(out)</text>
        <dbReference type="Rhea" id="RHEA:28967"/>
        <dbReference type="ChEBI" id="CHEBI:29101"/>
        <dbReference type="ChEBI" id="CHEBI:60039"/>
    </reaction>
</comment>
<dbReference type="GO" id="GO:0006814">
    <property type="term" value="P:sodium ion transport"/>
    <property type="evidence" value="ECO:0007669"/>
    <property type="project" value="UniProtKB-KW"/>
</dbReference>
<dbReference type="RefSeq" id="WP_106051470.1">
    <property type="nucleotide sequence ID" value="NZ_VUNS01000025.1"/>
</dbReference>
<feature type="region of interest" description="Disordered" evidence="13">
    <location>
        <begin position="677"/>
        <end position="707"/>
    </location>
</feature>
<evidence type="ECO:0000256" key="1">
    <source>
        <dbReference type="ARBA" id="ARBA00004651"/>
    </source>
</evidence>
<feature type="transmembrane region" description="Helical" evidence="14">
    <location>
        <begin position="118"/>
        <end position="138"/>
    </location>
</feature>
<evidence type="ECO:0000256" key="7">
    <source>
        <dbReference type="ARBA" id="ARBA00022989"/>
    </source>
</evidence>
<protein>
    <recommendedName>
        <fullName evidence="17">Sodium:solute symporter</fullName>
    </recommendedName>
</protein>
<feature type="transmembrane region" description="Helical" evidence="14">
    <location>
        <begin position="431"/>
        <end position="456"/>
    </location>
</feature>
<comment type="similarity">
    <text evidence="2">Belongs to the sodium:solute symporter (SSF) (TC 2.A.21) family.</text>
</comment>
<accession>A0A844G534</accession>
<dbReference type="PROSITE" id="PS50283">
    <property type="entry name" value="NA_SOLUT_SYMP_3"/>
    <property type="match status" value="1"/>
</dbReference>
<evidence type="ECO:0000256" key="6">
    <source>
        <dbReference type="ARBA" id="ARBA00022847"/>
    </source>
</evidence>
<feature type="transmembrane region" description="Helical" evidence="14">
    <location>
        <begin position="352"/>
        <end position="371"/>
    </location>
</feature>
<feature type="transmembrane region" description="Helical" evidence="14">
    <location>
        <begin position="77"/>
        <end position="97"/>
    </location>
</feature>
<feature type="transmembrane region" description="Helical" evidence="14">
    <location>
        <begin position="463"/>
        <end position="485"/>
    </location>
</feature>
<dbReference type="InterPro" id="IPR001734">
    <property type="entry name" value="Na/solute_symporter"/>
</dbReference>
<evidence type="ECO:0000313" key="15">
    <source>
        <dbReference type="EMBL" id="MST98897.1"/>
    </source>
</evidence>
<reference evidence="15 16" key="1">
    <citation type="submission" date="2019-08" db="EMBL/GenBank/DDBJ databases">
        <title>In-depth cultivation of the pig gut microbiome towards novel bacterial diversity and tailored functional studies.</title>
        <authorList>
            <person name="Wylensek D."/>
            <person name="Hitch T.C.A."/>
            <person name="Clavel T."/>
        </authorList>
    </citation>
    <scope>NUCLEOTIDE SEQUENCE [LARGE SCALE GENOMIC DNA]</scope>
    <source>
        <strain evidence="15 16">BBE-744-WT-12</strain>
    </source>
</reference>
<evidence type="ECO:0000256" key="5">
    <source>
        <dbReference type="ARBA" id="ARBA00022692"/>
    </source>
</evidence>
<dbReference type="Proteomes" id="UP000435649">
    <property type="component" value="Unassembled WGS sequence"/>
</dbReference>
<dbReference type="Gene3D" id="1.20.1730.10">
    <property type="entry name" value="Sodium/glucose cotransporter"/>
    <property type="match status" value="1"/>
</dbReference>
<evidence type="ECO:0000256" key="11">
    <source>
        <dbReference type="ARBA" id="ARBA00023201"/>
    </source>
</evidence>
<keyword evidence="11" id="KW-0739">Sodium transport</keyword>
<feature type="transmembrane region" description="Helical" evidence="14">
    <location>
        <begin position="245"/>
        <end position="264"/>
    </location>
</feature>
<evidence type="ECO:0000256" key="10">
    <source>
        <dbReference type="ARBA" id="ARBA00023136"/>
    </source>
</evidence>
<evidence type="ECO:0000256" key="12">
    <source>
        <dbReference type="ARBA" id="ARBA00033708"/>
    </source>
</evidence>
<feature type="transmembrane region" description="Helical" evidence="14">
    <location>
        <begin position="45"/>
        <end position="65"/>
    </location>
</feature>
<comment type="subcellular location">
    <subcellularLocation>
        <location evidence="1">Cell membrane</location>
        <topology evidence="1">Multi-pass membrane protein</topology>
    </subcellularLocation>
</comment>
<dbReference type="GO" id="GO:0015293">
    <property type="term" value="F:symporter activity"/>
    <property type="evidence" value="ECO:0007669"/>
    <property type="project" value="UniProtKB-KW"/>
</dbReference>
<dbReference type="PANTHER" id="PTHR48086">
    <property type="entry name" value="SODIUM/PROLINE SYMPORTER-RELATED"/>
    <property type="match status" value="1"/>
</dbReference>
<proteinExistence type="inferred from homology"/>
<dbReference type="PANTHER" id="PTHR48086:SF3">
    <property type="entry name" value="SODIUM_PROLINE SYMPORTER"/>
    <property type="match status" value="1"/>
</dbReference>
<dbReference type="InterPro" id="IPR038377">
    <property type="entry name" value="Na/Glc_symporter_sf"/>
</dbReference>
<evidence type="ECO:0000256" key="14">
    <source>
        <dbReference type="SAM" id="Phobius"/>
    </source>
</evidence>
<feature type="transmembrane region" description="Helical" evidence="14">
    <location>
        <begin position="534"/>
        <end position="554"/>
    </location>
</feature>
<evidence type="ECO:0000313" key="16">
    <source>
        <dbReference type="Proteomes" id="UP000435649"/>
    </source>
</evidence>
<evidence type="ECO:0000256" key="9">
    <source>
        <dbReference type="ARBA" id="ARBA00023065"/>
    </source>
</evidence>
<keyword evidence="10 14" id="KW-0472">Membrane</keyword>
<keyword evidence="6" id="KW-0769">Symport</keyword>
<feature type="transmembrane region" description="Helical" evidence="14">
    <location>
        <begin position="6"/>
        <end position="25"/>
    </location>
</feature>
<feature type="transmembrane region" description="Helical" evidence="14">
    <location>
        <begin position="405"/>
        <end position="425"/>
    </location>
</feature>
<dbReference type="GO" id="GO:0005886">
    <property type="term" value="C:plasma membrane"/>
    <property type="evidence" value="ECO:0007669"/>
    <property type="project" value="UniProtKB-SubCell"/>
</dbReference>
<keyword evidence="9" id="KW-0406">Ion transport</keyword>
<gene>
    <name evidence="15" type="ORF">FYJ85_17825</name>
</gene>
<name>A0A844G534_9BACT</name>
<sequence>MDLSWIDWLIILVPLGAVFWIGYQAQRCVKGVADFLSAGRAAGRYLLSVADGAAGMGLISLVATFEMTYKSGSAISFWWALLIPVGLAMNLTGFVIYRYRETRAMTLAQFFEMRYSKAFRVFAGFLAFLAGVLNYAIFPAVSARCIQYFLRLPETVSILGADWSVFGLLMAFFLTIAVILVTMGGQLSTMVTDCVQGIFSYWVYALLVAVILTTFSMSQFRDVMLARPPGESFINPFDTGKLTDFNILFVFISIFAAIYSRMAWQGNSGYNSAGASPHEQKMGGVLGYWRAGFVTVMVPLLVYGAYTFLNHPDFAAQAGLVNAELAERIQFDSAATTETLRSQLRVPLTLRYLLPTGATGAFCALMLFLMISTDTTYLHSWGSILVQDVLLPFKKRPLSPRAHIWLLRGAIAGVALFAWCFSYFFNQIDYILMFFAVTGTIYLGGAGSVIIGGLYWRRATTAGAWCAMCSGVVMGTLSFLLTKFWEDPIYPYLSDHHPDLLKQFALILEGAGSALPFVNWEMSPHRFPISGQEMFFASILLAIGSYILVSLLTCRKPFDLDRMLHRDSGAAAPPAPKEKKFRWSRLAGITAEYSRSDRILAWSVVIWTGYTFFIFLFQLIANTCFGFWSDETWFAWFEYYTIWLNLLIGAVTTVWFTWGGIRDLVRLFRQLKSLDRTADAEDDGRVAEHADTETESRKKMQSKEAAE</sequence>
<evidence type="ECO:0000256" key="4">
    <source>
        <dbReference type="ARBA" id="ARBA00022475"/>
    </source>
</evidence>
<keyword evidence="4" id="KW-1003">Cell membrane</keyword>